<keyword evidence="2" id="KW-1185">Reference proteome</keyword>
<reference evidence="2" key="1">
    <citation type="submission" date="2014-03" db="EMBL/GenBank/DDBJ databases">
        <authorList>
            <person name="Aksoy S."/>
            <person name="Warren W."/>
            <person name="Wilson R.K."/>
        </authorList>
    </citation>
    <scope>NUCLEOTIDE SEQUENCE [LARGE SCALE GENOMIC DNA]</scope>
    <source>
        <strain evidence="2">IAEA</strain>
    </source>
</reference>
<evidence type="ECO:0000313" key="1">
    <source>
        <dbReference type="EnsemblMetazoa" id="GPAI033766-PA"/>
    </source>
</evidence>
<dbReference type="AlphaFoldDB" id="A0A1B0A408"/>
<dbReference type="EnsemblMetazoa" id="GPAI033766-RA">
    <property type="protein sequence ID" value="GPAI033766-PA"/>
    <property type="gene ID" value="GPAI033766"/>
</dbReference>
<proteinExistence type="predicted"/>
<accession>A0A1B0A408</accession>
<protein>
    <submittedName>
        <fullName evidence="1">Uncharacterized protein</fullName>
    </submittedName>
</protein>
<name>A0A1B0A408_GLOPL</name>
<reference evidence="1" key="2">
    <citation type="submission" date="2020-05" db="UniProtKB">
        <authorList>
            <consortium name="EnsemblMetazoa"/>
        </authorList>
    </citation>
    <scope>IDENTIFICATION</scope>
    <source>
        <strain evidence="1">IAEA</strain>
    </source>
</reference>
<organism evidence="1 2">
    <name type="scientific">Glossina pallidipes</name>
    <name type="common">Tsetse fly</name>
    <dbReference type="NCBI Taxonomy" id="7398"/>
    <lineage>
        <taxon>Eukaryota</taxon>
        <taxon>Metazoa</taxon>
        <taxon>Ecdysozoa</taxon>
        <taxon>Arthropoda</taxon>
        <taxon>Hexapoda</taxon>
        <taxon>Insecta</taxon>
        <taxon>Pterygota</taxon>
        <taxon>Neoptera</taxon>
        <taxon>Endopterygota</taxon>
        <taxon>Diptera</taxon>
        <taxon>Brachycera</taxon>
        <taxon>Muscomorpha</taxon>
        <taxon>Hippoboscoidea</taxon>
        <taxon>Glossinidae</taxon>
        <taxon>Glossina</taxon>
    </lineage>
</organism>
<dbReference type="Proteomes" id="UP000092445">
    <property type="component" value="Unassembled WGS sequence"/>
</dbReference>
<evidence type="ECO:0000313" key="2">
    <source>
        <dbReference type="Proteomes" id="UP000092445"/>
    </source>
</evidence>
<dbReference type="VEuPathDB" id="VectorBase:GPAI033766"/>
<sequence>MTAMRPNLGNQLVATLGSIAEAAGKDRKANTSRANCDRVLTPNEEAGVIQQTVYQVPKGVGFLWCSFAQGAHKVTMQEHACYSKDPVPKLTDYYVLQDWLLAATPMHWYLELSPQVWWQHPIYL</sequence>